<dbReference type="InterPro" id="IPR015797">
    <property type="entry name" value="NUDIX_hydrolase-like_dom_sf"/>
</dbReference>
<dbReference type="CDD" id="cd03424">
    <property type="entry name" value="NUDIX_ADPRase_Nudt5_UGPPase_Nudt14"/>
    <property type="match status" value="1"/>
</dbReference>
<dbReference type="Gene3D" id="3.90.79.10">
    <property type="entry name" value="Nucleoside Triphosphate Pyrophosphohydrolase"/>
    <property type="match status" value="1"/>
</dbReference>
<evidence type="ECO:0000256" key="5">
    <source>
        <dbReference type="ARBA" id="ARBA00022801"/>
    </source>
</evidence>
<evidence type="ECO:0000256" key="3">
    <source>
        <dbReference type="ARBA" id="ARBA00007275"/>
    </source>
</evidence>
<feature type="domain" description="Nudix hydrolase" evidence="8">
    <location>
        <begin position="52"/>
        <end position="188"/>
    </location>
</feature>
<dbReference type="SUPFAM" id="SSF55811">
    <property type="entry name" value="Nudix"/>
    <property type="match status" value="1"/>
</dbReference>
<comment type="caution">
    <text evidence="9">The sequence shown here is derived from an EMBL/GenBank/DDBJ whole genome shotgun (WGS) entry which is preliminary data.</text>
</comment>
<evidence type="ECO:0000256" key="4">
    <source>
        <dbReference type="ARBA" id="ARBA00016377"/>
    </source>
</evidence>
<evidence type="ECO:0000313" key="9">
    <source>
        <dbReference type="EMBL" id="MDJ1479910.1"/>
    </source>
</evidence>
<dbReference type="GO" id="GO:0016787">
    <property type="term" value="F:hydrolase activity"/>
    <property type="evidence" value="ECO:0007669"/>
    <property type="project" value="UniProtKB-KW"/>
</dbReference>
<keyword evidence="5 9" id="KW-0378">Hydrolase</keyword>
<accession>A0AAE3QJC2</accession>
<evidence type="ECO:0000313" key="10">
    <source>
        <dbReference type="Proteomes" id="UP001241110"/>
    </source>
</evidence>
<dbReference type="PANTHER" id="PTHR11839">
    <property type="entry name" value="UDP/ADP-SUGAR PYROPHOSPHATASE"/>
    <property type="match status" value="1"/>
</dbReference>
<dbReference type="Pfam" id="PF00293">
    <property type="entry name" value="NUDIX"/>
    <property type="match status" value="1"/>
</dbReference>
<protein>
    <recommendedName>
        <fullName evidence="4">GDP-mannose pyrophosphatase</fullName>
    </recommendedName>
    <alternativeName>
        <fullName evidence="6">GDP-mannose hydrolase</fullName>
    </alternativeName>
    <alternativeName>
        <fullName evidence="7">GDPMK</fullName>
    </alternativeName>
</protein>
<dbReference type="AlphaFoldDB" id="A0AAE3QJC2"/>
<comment type="similarity">
    <text evidence="3">Belongs to the Nudix hydrolase family. NudK subfamily.</text>
</comment>
<proteinExistence type="inferred from homology"/>
<evidence type="ECO:0000256" key="6">
    <source>
        <dbReference type="ARBA" id="ARBA00032162"/>
    </source>
</evidence>
<dbReference type="PANTHER" id="PTHR11839:SF18">
    <property type="entry name" value="NUDIX HYDROLASE DOMAIN-CONTAINING PROTEIN"/>
    <property type="match status" value="1"/>
</dbReference>
<evidence type="ECO:0000259" key="8">
    <source>
        <dbReference type="PROSITE" id="PS51462"/>
    </source>
</evidence>
<reference evidence="9" key="1">
    <citation type="submission" date="2023-05" db="EMBL/GenBank/DDBJ databases">
        <authorList>
            <person name="Zhang X."/>
        </authorList>
    </citation>
    <scope>NUCLEOTIDE SEQUENCE</scope>
    <source>
        <strain evidence="9">YF14B1</strain>
    </source>
</reference>
<evidence type="ECO:0000256" key="7">
    <source>
        <dbReference type="ARBA" id="ARBA00032272"/>
    </source>
</evidence>
<dbReference type="RefSeq" id="WP_313976469.1">
    <property type="nucleotide sequence ID" value="NZ_JASJOS010000002.1"/>
</dbReference>
<name>A0AAE3QJC2_9BACT</name>
<dbReference type="GO" id="GO:0006753">
    <property type="term" value="P:nucleoside phosphate metabolic process"/>
    <property type="evidence" value="ECO:0007669"/>
    <property type="project" value="TreeGrafter"/>
</dbReference>
<comment type="cofactor">
    <cofactor evidence="2">
        <name>Mg(2+)</name>
        <dbReference type="ChEBI" id="CHEBI:18420"/>
    </cofactor>
</comment>
<dbReference type="InterPro" id="IPR000086">
    <property type="entry name" value="NUDIX_hydrolase_dom"/>
</dbReference>
<organism evidence="9 10">
    <name type="scientific">Xanthocytophaga flava</name>
    <dbReference type="NCBI Taxonomy" id="3048013"/>
    <lineage>
        <taxon>Bacteria</taxon>
        <taxon>Pseudomonadati</taxon>
        <taxon>Bacteroidota</taxon>
        <taxon>Cytophagia</taxon>
        <taxon>Cytophagales</taxon>
        <taxon>Rhodocytophagaceae</taxon>
        <taxon>Xanthocytophaga</taxon>
    </lineage>
</organism>
<dbReference type="GO" id="GO:0019693">
    <property type="term" value="P:ribose phosphate metabolic process"/>
    <property type="evidence" value="ECO:0007669"/>
    <property type="project" value="TreeGrafter"/>
</dbReference>
<gene>
    <name evidence="9" type="ORF">QNI16_05390</name>
</gene>
<sequence>MMNLPYTDKVKKLEKWKTLRSEMVFDHRWYKVRKDEVQLPNGRILDDYYVSVRPEVVLVFPITADNEVIMVRQYKHGAGQILLELPGGIVDTTDSSVEVAAKRELLEETGYYSEQWTKLAVIYDDPTKNTNQFHFYLAEGAYHTREQKLDHTEDIIVEKVPLAEVMQKAVQGEICVANSLAIILLALEKIKQNKLTP</sequence>
<dbReference type="Proteomes" id="UP001241110">
    <property type="component" value="Unassembled WGS sequence"/>
</dbReference>
<dbReference type="PROSITE" id="PS51462">
    <property type="entry name" value="NUDIX"/>
    <property type="match status" value="1"/>
</dbReference>
<dbReference type="EMBL" id="JASJOS010000002">
    <property type="protein sequence ID" value="MDJ1479910.1"/>
    <property type="molecule type" value="Genomic_DNA"/>
</dbReference>
<comment type="catalytic activity">
    <reaction evidence="1">
        <text>GDP-alpha-D-mannose + H2O = alpha-D-mannose 1-phosphate + GMP + 2 H(+)</text>
        <dbReference type="Rhea" id="RHEA:27978"/>
        <dbReference type="ChEBI" id="CHEBI:15377"/>
        <dbReference type="ChEBI" id="CHEBI:15378"/>
        <dbReference type="ChEBI" id="CHEBI:57527"/>
        <dbReference type="ChEBI" id="CHEBI:58115"/>
        <dbReference type="ChEBI" id="CHEBI:58409"/>
    </reaction>
</comment>
<evidence type="ECO:0000256" key="2">
    <source>
        <dbReference type="ARBA" id="ARBA00001946"/>
    </source>
</evidence>
<evidence type="ECO:0000256" key="1">
    <source>
        <dbReference type="ARBA" id="ARBA00000847"/>
    </source>
</evidence>